<keyword evidence="2 6" id="KW-0812">Transmembrane</keyword>
<dbReference type="PANTHER" id="PTHR30386:SF26">
    <property type="entry name" value="TRANSPORT PROTEIN COMB"/>
    <property type="match status" value="1"/>
</dbReference>
<dbReference type="GO" id="GO:0016020">
    <property type="term" value="C:membrane"/>
    <property type="evidence" value="ECO:0007669"/>
    <property type="project" value="UniProtKB-SubCell"/>
</dbReference>
<keyword evidence="4 6" id="KW-0472">Membrane</keyword>
<keyword evidence="8" id="KW-1185">Reference proteome</keyword>
<keyword evidence="5" id="KW-0175">Coiled coil</keyword>
<comment type="caution">
    <text evidence="7">The sequence shown here is derived from an EMBL/GenBank/DDBJ whole genome shotgun (WGS) entry which is preliminary data.</text>
</comment>
<evidence type="ECO:0000256" key="6">
    <source>
        <dbReference type="SAM" id="Phobius"/>
    </source>
</evidence>
<evidence type="ECO:0000313" key="7">
    <source>
        <dbReference type="EMBL" id="PZM15246.1"/>
    </source>
</evidence>
<evidence type="ECO:0000256" key="3">
    <source>
        <dbReference type="ARBA" id="ARBA00022989"/>
    </source>
</evidence>
<reference evidence="7 8" key="1">
    <citation type="journal article" date="2018" name="Sci. Rep.">
        <title>Rhizobium tumorigenes sp. nov., a novel plant tumorigenic bacterium isolated from cane gall tumors on thornless blackberry.</title>
        <authorList>
            <person name="Kuzmanovi N."/>
            <person name="Smalla K."/>
            <person name="Gronow S."/>
            <person name="PuBawska J."/>
        </authorList>
    </citation>
    <scope>NUCLEOTIDE SEQUENCE [LARGE SCALE GENOMIC DNA]</scope>
    <source>
        <strain evidence="7 8">CCBAU 85046</strain>
    </source>
</reference>
<feature type="coiled-coil region" evidence="5">
    <location>
        <begin position="140"/>
        <end position="167"/>
    </location>
</feature>
<evidence type="ECO:0000256" key="5">
    <source>
        <dbReference type="SAM" id="Coils"/>
    </source>
</evidence>
<keyword evidence="3 6" id="KW-1133">Transmembrane helix</keyword>
<sequence length="463" mass="50700">MLDASSTEATKNRKILSVSRIFGYVFAIMLMTIMAMAMIPNQFFIVSTKAVINAPVQLIAAPIYGRVDKISLQVGQVVNPGDVTATVSNPNQDQTSLTGLRLEKLDLAEKLNNQTAVLDQRKAQLATVVSQIEDVKKGVLSELTAVIENAQSNVQSYQAKLSEQDALLLRQTTMVKKGMMSEMSVEPQRQKRNAAQYDLDSANGEVRRNQIVRNLVEKNIYTGGPVAGNLLTLEMQRTKIAGDIDEDQIEINQMTVRQGQVDNLIAREEGRLGNTGAANVVAQQHGQVVSVDASYGDFLVQGQPVARSLDCTEAFAAAVYESRDVSELEIGTPAMINFRSLGIKRAAHITKIVRYFSSGTQNRYFEKFPKAEGNEVYVLLKLDDKAPALDTATKQSDDKFFGCHVGEEVIVSLGESIVSKLMRYSKEAVAELTPSSATRLSASTIFDKVTGQKSPLVLKTVDR</sequence>
<gene>
    <name evidence="7" type="ORF">CPY51_07960</name>
</gene>
<dbReference type="InterPro" id="IPR050739">
    <property type="entry name" value="MFP"/>
</dbReference>
<dbReference type="Proteomes" id="UP000248925">
    <property type="component" value="Unassembled WGS sequence"/>
</dbReference>
<organism evidence="7 8">
    <name type="scientific">Rhizobium tubonense</name>
    <dbReference type="NCBI Taxonomy" id="484088"/>
    <lineage>
        <taxon>Bacteria</taxon>
        <taxon>Pseudomonadati</taxon>
        <taxon>Pseudomonadota</taxon>
        <taxon>Alphaproteobacteria</taxon>
        <taxon>Hyphomicrobiales</taxon>
        <taxon>Rhizobiaceae</taxon>
        <taxon>Rhizobium/Agrobacterium group</taxon>
        <taxon>Rhizobium</taxon>
    </lineage>
</organism>
<dbReference type="EMBL" id="PCDP01000026">
    <property type="protein sequence ID" value="PZM15246.1"/>
    <property type="molecule type" value="Genomic_DNA"/>
</dbReference>
<evidence type="ECO:0000313" key="8">
    <source>
        <dbReference type="Proteomes" id="UP000248925"/>
    </source>
</evidence>
<feature type="transmembrane region" description="Helical" evidence="6">
    <location>
        <begin position="21"/>
        <end position="39"/>
    </location>
</feature>
<proteinExistence type="predicted"/>
<dbReference type="OrthoDB" id="8390565at2"/>
<evidence type="ECO:0000256" key="1">
    <source>
        <dbReference type="ARBA" id="ARBA00004167"/>
    </source>
</evidence>
<comment type="subcellular location">
    <subcellularLocation>
        <location evidence="1">Membrane</location>
        <topology evidence="1">Single-pass membrane protein</topology>
    </subcellularLocation>
</comment>
<dbReference type="AlphaFoldDB" id="A0A2W4ENU4"/>
<protein>
    <recommendedName>
        <fullName evidence="9">HlyD family secretion protein</fullName>
    </recommendedName>
</protein>
<evidence type="ECO:0008006" key="9">
    <source>
        <dbReference type="Google" id="ProtNLM"/>
    </source>
</evidence>
<accession>A0A2W4ENU4</accession>
<evidence type="ECO:0000256" key="4">
    <source>
        <dbReference type="ARBA" id="ARBA00023136"/>
    </source>
</evidence>
<name>A0A2W4ENU4_9HYPH</name>
<evidence type="ECO:0000256" key="2">
    <source>
        <dbReference type="ARBA" id="ARBA00022692"/>
    </source>
</evidence>
<dbReference type="PANTHER" id="PTHR30386">
    <property type="entry name" value="MEMBRANE FUSION SUBUNIT OF EMRAB-TOLC MULTIDRUG EFFLUX PUMP"/>
    <property type="match status" value="1"/>
</dbReference>